<evidence type="ECO:0000313" key="5">
    <source>
        <dbReference type="Proteomes" id="UP000294650"/>
    </source>
</evidence>
<keyword evidence="3" id="KW-0732">Signal</keyword>
<dbReference type="InterPro" id="IPR005064">
    <property type="entry name" value="BUG"/>
</dbReference>
<reference evidence="4 5" key="1">
    <citation type="submission" date="2019-03" db="EMBL/GenBank/DDBJ databases">
        <title>Genomic Encyclopedia of Type Strains, Phase IV (KMG-IV): sequencing the most valuable type-strain genomes for metagenomic binning, comparative biology and taxonomic classification.</title>
        <authorList>
            <person name="Goeker M."/>
        </authorList>
    </citation>
    <scope>NUCLEOTIDE SEQUENCE [LARGE SCALE GENOMIC DNA]</scope>
    <source>
        <strain evidence="4 5">DSM 25894</strain>
    </source>
</reference>
<dbReference type="EMBL" id="SMAN01000010">
    <property type="protein sequence ID" value="TCT21707.1"/>
    <property type="molecule type" value="Genomic_DNA"/>
</dbReference>
<dbReference type="Proteomes" id="UP000294650">
    <property type="component" value="Unassembled WGS sequence"/>
</dbReference>
<comment type="caution">
    <text evidence="4">The sequence shown here is derived from an EMBL/GenBank/DDBJ whole genome shotgun (WGS) entry which is preliminary data.</text>
</comment>
<keyword evidence="4" id="KW-0675">Receptor</keyword>
<dbReference type="PANTHER" id="PTHR42928:SF3">
    <property type="entry name" value="UPF0065 PROTEIN YFLP"/>
    <property type="match status" value="1"/>
</dbReference>
<dbReference type="InterPro" id="IPR042100">
    <property type="entry name" value="Bug_dom1"/>
</dbReference>
<dbReference type="OrthoDB" id="8881899at2"/>
<organism evidence="4 5">
    <name type="scientific">Melghiribacillus thermohalophilus</name>
    <dbReference type="NCBI Taxonomy" id="1324956"/>
    <lineage>
        <taxon>Bacteria</taxon>
        <taxon>Bacillati</taxon>
        <taxon>Bacillota</taxon>
        <taxon>Bacilli</taxon>
        <taxon>Bacillales</taxon>
        <taxon>Bacillaceae</taxon>
        <taxon>Melghiribacillus</taxon>
    </lineage>
</organism>
<dbReference type="Gene3D" id="3.40.190.150">
    <property type="entry name" value="Bordetella uptake gene, domain 1"/>
    <property type="match status" value="1"/>
</dbReference>
<name>A0A4R3N0L9_9BACI</name>
<dbReference type="RefSeq" id="WP_132371779.1">
    <property type="nucleotide sequence ID" value="NZ_SMAN01000010.1"/>
</dbReference>
<dbReference type="PANTHER" id="PTHR42928">
    <property type="entry name" value="TRICARBOXYLATE-BINDING PROTEIN"/>
    <property type="match status" value="1"/>
</dbReference>
<evidence type="ECO:0000256" key="3">
    <source>
        <dbReference type="SAM" id="SignalP"/>
    </source>
</evidence>
<accession>A0A4R3N0L9</accession>
<dbReference type="Gene3D" id="3.40.190.10">
    <property type="entry name" value="Periplasmic binding protein-like II"/>
    <property type="match status" value="1"/>
</dbReference>
<feature type="region of interest" description="Disordered" evidence="2">
    <location>
        <begin position="27"/>
        <end position="46"/>
    </location>
</feature>
<protein>
    <submittedName>
        <fullName evidence="4">Tripartite-type tricarboxylate transporter receptor subunit TctC</fullName>
    </submittedName>
</protein>
<dbReference type="PROSITE" id="PS51257">
    <property type="entry name" value="PROKAR_LIPOPROTEIN"/>
    <property type="match status" value="1"/>
</dbReference>
<dbReference type="AlphaFoldDB" id="A0A4R3N0L9"/>
<evidence type="ECO:0000256" key="1">
    <source>
        <dbReference type="ARBA" id="ARBA00006987"/>
    </source>
</evidence>
<keyword evidence="5" id="KW-1185">Reference proteome</keyword>
<evidence type="ECO:0000313" key="4">
    <source>
        <dbReference type="EMBL" id="TCT21707.1"/>
    </source>
</evidence>
<comment type="similarity">
    <text evidence="1">Belongs to the UPF0065 (bug) family.</text>
</comment>
<feature type="signal peptide" evidence="3">
    <location>
        <begin position="1"/>
        <end position="22"/>
    </location>
</feature>
<sequence>MKSKKLLVLLLSLTFFAGFLTACGSEDASTDQNSDDGQADGSTDTADGVFYEGETIEFLVPFGAGGGTDTFARFMAPYFSDFVEGNPDVQVVNVPGGGSINGANEFVELREHNGLNVLVTSASTHAPYLLGEEAVRFDLKEMIPVAGLPTGGVVYTSPSTGIESPEDLLNPQEDLVYAGISATGLDLVTLLSFEVLGLDVQAVLGYDGRGPSRVAFEQGESNIDYQTSSAFLTNVTPLVESGDAIPMYSFGQLNAEGDIVRDPAFPDLPSIKEVYVELHGEEPSGPAWEAYKTFVGASFTVQKVFWLHSDAPSDAVDALKQASEEMAQDSEFKEKGGEVLGGYDLYVGEEVDQVVNGMLNVDPEVVDWVKEFLKDNYGVERLD</sequence>
<evidence type="ECO:0000256" key="2">
    <source>
        <dbReference type="SAM" id="MobiDB-lite"/>
    </source>
</evidence>
<gene>
    <name evidence="4" type="ORF">EDD68_11011</name>
</gene>
<proteinExistence type="inferred from homology"/>
<feature type="chain" id="PRO_5038750876" evidence="3">
    <location>
        <begin position="23"/>
        <end position="383"/>
    </location>
</feature>